<dbReference type="AlphaFoldDB" id="A0A0C6P4Q5"/>
<evidence type="ECO:0000256" key="1">
    <source>
        <dbReference type="ARBA" id="ARBA00006987"/>
    </source>
</evidence>
<dbReference type="PANTHER" id="PTHR42928:SF5">
    <property type="entry name" value="BLR1237 PROTEIN"/>
    <property type="match status" value="1"/>
</dbReference>
<feature type="chain" id="PRO_5002197511" evidence="2">
    <location>
        <begin position="25"/>
        <end position="322"/>
    </location>
</feature>
<sequence>MMNVLIRRALCAAIASLAAAAAHAAYPEQPVRIVVAFAPGSGTDNVARYYATRLSEELKQPFVVENKPGANGSIAATQVARTQPDGYTLFLGSNSTLSAAPFLFKKLPYEPLKDFTAVARLSDIPSMLVVGADSPIRDFDQFIGKARAEPGRVTWANANTAHLAAGMALTKQAQLDMISVPYKSSPQALTDVIGGQVTAMVVDTSAGTAFVQQGKVRALAVTTARPVAAMPGVPSMSERFPGIDVYSWLGIVGPAGMPDEVVSVVNQAILKINASEDTVRFLRENAGAEPPPSSSPAEFTQFMHAQLEVWRKLLRDANVEPM</sequence>
<dbReference type="EMBL" id="HE965806">
    <property type="protein sequence ID" value="CCJ54500.1"/>
    <property type="molecule type" value="Genomic_DNA"/>
</dbReference>
<proteinExistence type="inferred from homology"/>
<evidence type="ECO:0000313" key="3">
    <source>
        <dbReference type="EMBL" id="CCJ54500.1"/>
    </source>
</evidence>
<organism evidence="3 4">
    <name type="scientific">Bordetella bronchiseptica 253</name>
    <dbReference type="NCBI Taxonomy" id="568707"/>
    <lineage>
        <taxon>Bacteria</taxon>
        <taxon>Pseudomonadati</taxon>
        <taxon>Pseudomonadota</taxon>
        <taxon>Betaproteobacteria</taxon>
        <taxon>Burkholderiales</taxon>
        <taxon>Alcaligenaceae</taxon>
        <taxon>Bordetella</taxon>
    </lineage>
</organism>
<dbReference type="CDD" id="cd07012">
    <property type="entry name" value="PBP2_Bug_TTT"/>
    <property type="match status" value="1"/>
</dbReference>
<accession>A0A0C6P4Q5</accession>
<keyword evidence="2" id="KW-0732">Signal</keyword>
<dbReference type="RefSeq" id="WP_003808415.1">
    <property type="nucleotide sequence ID" value="NC_019382.1"/>
</dbReference>
<dbReference type="KEGG" id="bbh:BN112_2583"/>
<dbReference type="OrthoDB" id="8678477at2"/>
<dbReference type="GeneID" id="93202524"/>
<evidence type="ECO:0000256" key="2">
    <source>
        <dbReference type="SAM" id="SignalP"/>
    </source>
</evidence>
<feature type="signal peptide" evidence="2">
    <location>
        <begin position="1"/>
        <end position="24"/>
    </location>
</feature>
<dbReference type="PIRSF" id="PIRSF017082">
    <property type="entry name" value="YflP"/>
    <property type="match status" value="1"/>
</dbReference>
<dbReference type="SUPFAM" id="SSF53850">
    <property type="entry name" value="Periplasmic binding protein-like II"/>
    <property type="match status" value="1"/>
</dbReference>
<dbReference type="Gene3D" id="3.40.190.10">
    <property type="entry name" value="Periplasmic binding protein-like II"/>
    <property type="match status" value="1"/>
</dbReference>
<gene>
    <name evidence="3" type="ORF">BN112_2583</name>
</gene>
<protein>
    <submittedName>
        <fullName evidence="3">Putative exported protein</fullName>
    </submittedName>
</protein>
<comment type="similarity">
    <text evidence="1">Belongs to the UPF0065 (bug) family.</text>
</comment>
<dbReference type="PANTHER" id="PTHR42928">
    <property type="entry name" value="TRICARBOXYLATE-BINDING PROTEIN"/>
    <property type="match status" value="1"/>
</dbReference>
<evidence type="ECO:0000313" key="4">
    <source>
        <dbReference type="Proteomes" id="UP000007564"/>
    </source>
</evidence>
<dbReference type="InterPro" id="IPR042100">
    <property type="entry name" value="Bug_dom1"/>
</dbReference>
<reference evidence="3 4" key="1">
    <citation type="journal article" date="2012" name="BMC Genomics">
        <title>Comparative genomics of the classical Bordetella subspecies: the evolution and exchange of virulence-associated diversity amongst closely related pathogens.</title>
        <authorList>
            <person name="Park J."/>
            <person name="Zhang Y."/>
            <person name="Buboltz A.M."/>
            <person name="Zhang X."/>
            <person name="Schuster S.C."/>
            <person name="Ahuja U."/>
            <person name="Liu M."/>
            <person name="Miller J.F."/>
            <person name="Sebaihia M."/>
            <person name="Bentley S.D."/>
            <person name="Parkhill J."/>
            <person name="Harvill E.T."/>
        </authorList>
    </citation>
    <scope>NUCLEOTIDE SEQUENCE [LARGE SCALE GENOMIC DNA]</scope>
    <source>
        <strain evidence="3 4">253</strain>
    </source>
</reference>
<dbReference type="Proteomes" id="UP000007564">
    <property type="component" value="Chromosome"/>
</dbReference>
<dbReference type="Gene3D" id="3.40.190.150">
    <property type="entry name" value="Bordetella uptake gene, domain 1"/>
    <property type="match status" value="1"/>
</dbReference>
<dbReference type="Pfam" id="PF03401">
    <property type="entry name" value="TctC"/>
    <property type="match status" value="1"/>
</dbReference>
<name>A0A0C6P4Q5_BORBO</name>
<dbReference type="HOGENOM" id="CLU_045683_0_1_4"/>
<dbReference type="InterPro" id="IPR005064">
    <property type="entry name" value="BUG"/>
</dbReference>